<organism evidence="8 9">
    <name type="scientific">Ciona savignyi</name>
    <name type="common">Pacific transparent sea squirt</name>
    <dbReference type="NCBI Taxonomy" id="51511"/>
    <lineage>
        <taxon>Eukaryota</taxon>
        <taxon>Metazoa</taxon>
        <taxon>Chordata</taxon>
        <taxon>Tunicata</taxon>
        <taxon>Ascidiacea</taxon>
        <taxon>Phlebobranchia</taxon>
        <taxon>Cionidae</taxon>
        <taxon>Ciona</taxon>
    </lineage>
</organism>
<dbReference type="PANTHER" id="PTHR13359">
    <property type="entry name" value="39S RIBOSOMAL PROTEIN L40, MITOCHONDRIAL"/>
    <property type="match status" value="1"/>
</dbReference>
<protein>
    <recommendedName>
        <fullName evidence="7">Large ribosomal subunit protein mL40</fullName>
    </recommendedName>
</protein>
<keyword evidence="5" id="KW-0496">Mitochondrion</keyword>
<dbReference type="AlphaFoldDB" id="H2YB55"/>
<evidence type="ECO:0000256" key="4">
    <source>
        <dbReference type="ARBA" id="ARBA00022980"/>
    </source>
</evidence>
<keyword evidence="4" id="KW-0689">Ribosomal protein</keyword>
<name>H2YB55_CIOSA</name>
<dbReference type="Gene3D" id="6.10.250.3440">
    <property type="match status" value="1"/>
</dbReference>
<comment type="similarity">
    <text evidence="2">Belongs to the mitochondrion-specific ribosomal protein mL40 family.</text>
</comment>
<dbReference type="GeneTree" id="ENSGT00390000010239"/>
<dbReference type="Ensembl" id="ENSCSAVT00000002594.1">
    <property type="protein sequence ID" value="ENSCSAVP00000002553.1"/>
    <property type="gene ID" value="ENSCSAVG00000001505.1"/>
</dbReference>
<accession>H2YB55</accession>
<proteinExistence type="inferred from homology"/>
<evidence type="ECO:0000313" key="9">
    <source>
        <dbReference type="Proteomes" id="UP000007875"/>
    </source>
</evidence>
<dbReference type="Proteomes" id="UP000007875">
    <property type="component" value="Unassembled WGS sequence"/>
</dbReference>
<reference evidence="8" key="3">
    <citation type="submission" date="2025-09" db="UniProtKB">
        <authorList>
            <consortium name="Ensembl"/>
        </authorList>
    </citation>
    <scope>IDENTIFICATION</scope>
</reference>
<keyword evidence="9" id="KW-1185">Reference proteome</keyword>
<reference evidence="9" key="1">
    <citation type="submission" date="2003-08" db="EMBL/GenBank/DDBJ databases">
        <authorList>
            <person name="Birren B."/>
            <person name="Nusbaum C."/>
            <person name="Abebe A."/>
            <person name="Abouelleil A."/>
            <person name="Adekoya E."/>
            <person name="Ait-zahra M."/>
            <person name="Allen N."/>
            <person name="Allen T."/>
            <person name="An P."/>
            <person name="Anderson M."/>
            <person name="Anderson S."/>
            <person name="Arachchi H."/>
            <person name="Armbruster J."/>
            <person name="Bachantsang P."/>
            <person name="Baldwin J."/>
            <person name="Barry A."/>
            <person name="Bayul T."/>
            <person name="Blitshsteyn B."/>
            <person name="Bloom T."/>
            <person name="Blye J."/>
            <person name="Boguslavskiy L."/>
            <person name="Borowsky M."/>
            <person name="Boukhgalter B."/>
            <person name="Brunache A."/>
            <person name="Butler J."/>
            <person name="Calixte N."/>
            <person name="Calvo S."/>
            <person name="Camarata J."/>
            <person name="Campo K."/>
            <person name="Chang J."/>
            <person name="Cheshatsang Y."/>
            <person name="Citroen M."/>
            <person name="Collymore A."/>
            <person name="Considine T."/>
            <person name="Cook A."/>
            <person name="Cooke P."/>
            <person name="Corum B."/>
            <person name="Cuomo C."/>
            <person name="David R."/>
            <person name="Dawoe T."/>
            <person name="Degray S."/>
            <person name="Dodge S."/>
            <person name="Dooley K."/>
            <person name="Dorje P."/>
            <person name="Dorjee K."/>
            <person name="Dorris L."/>
            <person name="Duffey N."/>
            <person name="Dupes A."/>
            <person name="Elkins T."/>
            <person name="Engels R."/>
            <person name="Erickson J."/>
            <person name="Farina A."/>
            <person name="Faro S."/>
            <person name="Ferreira P."/>
            <person name="Fischer H."/>
            <person name="Fitzgerald M."/>
            <person name="Foley K."/>
            <person name="Gage D."/>
            <person name="Galagan J."/>
            <person name="Gearin G."/>
            <person name="Gnerre S."/>
            <person name="Gnirke A."/>
            <person name="Goyette A."/>
            <person name="Graham J."/>
            <person name="Grandbois E."/>
            <person name="Gyaltsen K."/>
            <person name="Hafez N."/>
            <person name="Hagopian D."/>
            <person name="Hagos B."/>
            <person name="Hall J."/>
            <person name="Hatcher B."/>
            <person name="Heller A."/>
            <person name="Higgins H."/>
            <person name="Honan T."/>
            <person name="Horn A."/>
            <person name="Houde N."/>
            <person name="Hughes L."/>
            <person name="Hulme W."/>
            <person name="Husby E."/>
            <person name="Iliev I."/>
            <person name="Jaffe D."/>
            <person name="Jones C."/>
            <person name="Kamal M."/>
            <person name="Kamat A."/>
            <person name="Kamvysselis M."/>
            <person name="Karlsson E."/>
            <person name="Kells C."/>
            <person name="Kieu A."/>
            <person name="Kisner P."/>
            <person name="Kodira C."/>
            <person name="Kulbokas E."/>
            <person name="Labutti K."/>
            <person name="Lama D."/>
            <person name="Landers T."/>
            <person name="Leger J."/>
            <person name="Levine S."/>
            <person name="Lewis D."/>
            <person name="Lewis T."/>
            <person name="Lindblad-toh K."/>
            <person name="Liu X."/>
            <person name="Lokyitsang T."/>
            <person name="Lokyitsang Y."/>
            <person name="Lucien O."/>
            <person name="Lui A."/>
            <person name="Ma L.J."/>
            <person name="Mabbitt R."/>
            <person name="Macdonald J."/>
            <person name="Maclean C."/>
            <person name="Major J."/>
            <person name="Manning J."/>
            <person name="Marabella R."/>
            <person name="Maru K."/>
            <person name="Matthews C."/>
            <person name="Mauceli E."/>
            <person name="Mccarthy M."/>
            <person name="Mcdonough S."/>
            <person name="Mcghee T."/>
            <person name="Meldrim J."/>
            <person name="Meneus L."/>
            <person name="Mesirov J."/>
            <person name="Mihalev A."/>
            <person name="Mihova T."/>
            <person name="Mikkelsen T."/>
            <person name="Mlenga V."/>
            <person name="Moru K."/>
            <person name="Mozes J."/>
            <person name="Mulrain L."/>
            <person name="Munson G."/>
            <person name="Naylor J."/>
            <person name="Newes C."/>
            <person name="Nguyen C."/>
            <person name="Nguyen N."/>
            <person name="Nguyen T."/>
            <person name="Nicol R."/>
            <person name="Nielsen C."/>
            <person name="Nizzari M."/>
            <person name="Norbu C."/>
            <person name="Norbu N."/>
            <person name="O'donnell P."/>
            <person name="Okoawo O."/>
            <person name="O'leary S."/>
            <person name="Omotosho B."/>
            <person name="O'neill K."/>
            <person name="Osman S."/>
            <person name="Parker S."/>
            <person name="Perrin D."/>
            <person name="Phunkhang P."/>
            <person name="Piqani B."/>
            <person name="Purcell S."/>
            <person name="Rachupka T."/>
            <person name="Ramasamy U."/>
            <person name="Rameau R."/>
            <person name="Ray V."/>
            <person name="Raymond C."/>
            <person name="Retta R."/>
            <person name="Richardson S."/>
            <person name="Rise C."/>
            <person name="Rodriguez J."/>
            <person name="Rogers J."/>
            <person name="Rogov P."/>
            <person name="Rutman M."/>
            <person name="Schupbach R."/>
            <person name="Seaman C."/>
            <person name="Settipalli S."/>
            <person name="Sharpe T."/>
            <person name="Sheridan J."/>
            <person name="Sherpa N."/>
            <person name="Shi J."/>
            <person name="Smirnov S."/>
            <person name="Smith C."/>
            <person name="Sougnez C."/>
            <person name="Spencer B."/>
            <person name="Stalker J."/>
            <person name="Stange-thomann N."/>
            <person name="Stavropoulos S."/>
            <person name="Stetson K."/>
            <person name="Stone C."/>
            <person name="Stone S."/>
            <person name="Stubbs M."/>
            <person name="Talamas J."/>
            <person name="Tchuinga P."/>
            <person name="Tenzing P."/>
            <person name="Tesfaye S."/>
            <person name="Theodore J."/>
            <person name="Thoulutsang Y."/>
            <person name="Topham K."/>
            <person name="Towey S."/>
            <person name="Tsamla T."/>
            <person name="Tsomo N."/>
            <person name="Vallee D."/>
            <person name="Vassiliev H."/>
            <person name="Venkataraman V."/>
            <person name="Vinson J."/>
            <person name="Vo A."/>
            <person name="Wade C."/>
            <person name="Wang S."/>
            <person name="Wangchuk T."/>
            <person name="Wangdi T."/>
            <person name="Whittaker C."/>
            <person name="Wilkinson J."/>
            <person name="Wu Y."/>
            <person name="Wyman D."/>
            <person name="Yadav S."/>
            <person name="Yang S."/>
            <person name="Yang X."/>
            <person name="Yeager S."/>
            <person name="Yee E."/>
            <person name="Young G."/>
            <person name="Zainoun J."/>
            <person name="Zembeck L."/>
            <person name="Zimmer A."/>
            <person name="Zody M."/>
            <person name="Lander E."/>
        </authorList>
    </citation>
    <scope>NUCLEOTIDE SEQUENCE [LARGE SCALE GENOMIC DNA]</scope>
</reference>
<reference evidence="8" key="2">
    <citation type="submission" date="2025-08" db="UniProtKB">
        <authorList>
            <consortium name="Ensembl"/>
        </authorList>
    </citation>
    <scope>IDENTIFICATION</scope>
</reference>
<dbReference type="InterPro" id="IPR019192">
    <property type="entry name" value="Ribosomal_mL40"/>
</dbReference>
<sequence length="169" mass="19776">MKKVNGSVFRASNIVLLNSIHLLRCVSTCYTQNAGFQGLNLNMPLELKLKQIERKKLKIQRMERKALEPIPITDFYIPYSWKTLQRKRKMTPLTESTIERRALLEKEWVRFVSDQHQLEEKKTSVMVKALIELRLKSDELYEAALQPDLTILPFKYQPIAVKADLFGEL</sequence>
<keyword evidence="3" id="KW-0809">Transit peptide</keyword>
<keyword evidence="6" id="KW-0687">Ribonucleoprotein</keyword>
<dbReference type="GO" id="GO:0005762">
    <property type="term" value="C:mitochondrial large ribosomal subunit"/>
    <property type="evidence" value="ECO:0007669"/>
    <property type="project" value="InterPro"/>
</dbReference>
<evidence type="ECO:0000256" key="7">
    <source>
        <dbReference type="ARBA" id="ARBA00035192"/>
    </source>
</evidence>
<evidence type="ECO:0000256" key="3">
    <source>
        <dbReference type="ARBA" id="ARBA00022946"/>
    </source>
</evidence>
<evidence type="ECO:0000256" key="1">
    <source>
        <dbReference type="ARBA" id="ARBA00004173"/>
    </source>
</evidence>
<dbReference type="Pfam" id="PF09812">
    <property type="entry name" value="MRP-L28"/>
    <property type="match status" value="1"/>
</dbReference>
<dbReference type="InterPro" id="IPR039145">
    <property type="entry name" value="Ribosomal_mL40_metazoa/plant"/>
</dbReference>
<evidence type="ECO:0000313" key="8">
    <source>
        <dbReference type="Ensembl" id="ENSCSAVP00000002553.1"/>
    </source>
</evidence>
<dbReference type="PANTHER" id="PTHR13359:SF2">
    <property type="entry name" value="LARGE RIBOSOMAL SUBUNIT PROTEIN ML40"/>
    <property type="match status" value="1"/>
</dbReference>
<evidence type="ECO:0000256" key="5">
    <source>
        <dbReference type="ARBA" id="ARBA00023128"/>
    </source>
</evidence>
<evidence type="ECO:0000256" key="2">
    <source>
        <dbReference type="ARBA" id="ARBA00009360"/>
    </source>
</evidence>
<comment type="subcellular location">
    <subcellularLocation>
        <location evidence="1">Mitochondrion</location>
    </subcellularLocation>
</comment>
<evidence type="ECO:0000256" key="6">
    <source>
        <dbReference type="ARBA" id="ARBA00023274"/>
    </source>
</evidence>